<protein>
    <submittedName>
        <fullName evidence="2">STAS domain-containing protein</fullName>
    </submittedName>
</protein>
<dbReference type="SUPFAM" id="SSF52091">
    <property type="entry name" value="SpoIIaa-like"/>
    <property type="match status" value="1"/>
</dbReference>
<dbReference type="AlphaFoldDB" id="A0A5M6DPX1"/>
<evidence type="ECO:0000259" key="1">
    <source>
        <dbReference type="PROSITE" id="PS50801"/>
    </source>
</evidence>
<dbReference type="PROSITE" id="PS50801">
    <property type="entry name" value="STAS"/>
    <property type="match status" value="1"/>
</dbReference>
<name>A0A5M6DPX1_9BACT</name>
<comment type="caution">
    <text evidence="2">The sequence shown here is derived from an EMBL/GenBank/DDBJ whole genome shotgun (WGS) entry which is preliminary data.</text>
</comment>
<dbReference type="EMBL" id="VWSF01000003">
    <property type="protein sequence ID" value="KAA5548292.1"/>
    <property type="molecule type" value="Genomic_DNA"/>
</dbReference>
<gene>
    <name evidence="2" type="ORF">F0145_06080</name>
</gene>
<dbReference type="Pfam" id="PF01740">
    <property type="entry name" value="STAS"/>
    <property type="match status" value="1"/>
</dbReference>
<reference evidence="2 3" key="1">
    <citation type="submission" date="2019-09" db="EMBL/GenBank/DDBJ databases">
        <title>Genome sequence and assembly of Adhaeribacter sp.</title>
        <authorList>
            <person name="Chhetri G."/>
        </authorList>
    </citation>
    <scope>NUCLEOTIDE SEQUENCE [LARGE SCALE GENOMIC DNA]</scope>
    <source>
        <strain evidence="2 3">DK36</strain>
    </source>
</reference>
<evidence type="ECO:0000313" key="2">
    <source>
        <dbReference type="EMBL" id="KAA5548292.1"/>
    </source>
</evidence>
<feature type="domain" description="STAS" evidence="1">
    <location>
        <begin position="1"/>
        <end position="110"/>
    </location>
</feature>
<evidence type="ECO:0000313" key="3">
    <source>
        <dbReference type="Proteomes" id="UP000323426"/>
    </source>
</evidence>
<dbReference type="CDD" id="cd07043">
    <property type="entry name" value="STAS_anti-anti-sigma_factors"/>
    <property type="match status" value="1"/>
</dbReference>
<keyword evidence="3" id="KW-1185">Reference proteome</keyword>
<sequence length="114" mass="12667">MKVAVHEDLQSFVIKPFGNFEDGDCQMLQAVLEQGAKSLRQHIFIDLKDLHNITTSGQRMLLAYSGQLAALHRLLVLFSVNQQIMQAFEASGLAKVINIAASLQEAKTLTLTRK</sequence>
<accession>A0A5M6DPX1</accession>
<dbReference type="Proteomes" id="UP000323426">
    <property type="component" value="Unassembled WGS sequence"/>
</dbReference>
<dbReference type="Gene3D" id="3.30.750.24">
    <property type="entry name" value="STAS domain"/>
    <property type="match status" value="1"/>
</dbReference>
<organism evidence="2 3">
    <name type="scientific">Adhaeribacter rhizoryzae</name>
    <dbReference type="NCBI Taxonomy" id="2607907"/>
    <lineage>
        <taxon>Bacteria</taxon>
        <taxon>Pseudomonadati</taxon>
        <taxon>Bacteroidota</taxon>
        <taxon>Cytophagia</taxon>
        <taxon>Cytophagales</taxon>
        <taxon>Hymenobacteraceae</taxon>
        <taxon>Adhaeribacter</taxon>
    </lineage>
</organism>
<proteinExistence type="predicted"/>
<dbReference type="InterPro" id="IPR002645">
    <property type="entry name" value="STAS_dom"/>
</dbReference>
<dbReference type="RefSeq" id="WP_150087424.1">
    <property type="nucleotide sequence ID" value="NZ_VWSF01000003.1"/>
</dbReference>
<dbReference type="InterPro" id="IPR036513">
    <property type="entry name" value="STAS_dom_sf"/>
</dbReference>